<evidence type="ECO:0000256" key="2">
    <source>
        <dbReference type="ARBA" id="ARBA00023172"/>
    </source>
</evidence>
<comment type="function">
    <text evidence="3">Plays an important role in DNA replication, recombination and repair. Binds to ssDNA and to an array of partner proteins to recruit them to their sites of action during DNA metabolism.</text>
</comment>
<evidence type="ECO:0000256" key="3">
    <source>
        <dbReference type="HAMAP-Rule" id="MF_00984"/>
    </source>
</evidence>
<dbReference type="Gene3D" id="2.40.50.140">
    <property type="entry name" value="Nucleic acid-binding proteins"/>
    <property type="match status" value="1"/>
</dbReference>
<dbReference type="SUPFAM" id="SSF50249">
    <property type="entry name" value="Nucleic acid-binding proteins"/>
    <property type="match status" value="1"/>
</dbReference>
<dbReference type="GO" id="GO:0006310">
    <property type="term" value="P:DNA recombination"/>
    <property type="evidence" value="ECO:0007669"/>
    <property type="project" value="UniProtKB-UniRule"/>
</dbReference>
<keyword evidence="2 3" id="KW-0233">DNA recombination</keyword>
<comment type="caution">
    <text evidence="3">Lacks conserved residue(s) required for the propagation of feature annotation.</text>
</comment>
<evidence type="ECO:0000256" key="1">
    <source>
        <dbReference type="ARBA" id="ARBA00023125"/>
    </source>
</evidence>
<keyword evidence="1 3" id="KW-0238">DNA-binding</keyword>
<sequence>MINRVVLVGRLTKDPELRYTPSGVPMTRFTIAVNRTFSNQQGEREADFIGCIAWRKQAENLANFMKKGSLIGVEGRIQTGSFEGQDGKRVYTTDVVADSVQFLEPRNTGGGAGMPNQQYGGRPQYGGNQPAYSTSQPNQQFGSAEQDPFASYPQAQPSGNQQNYTRVDEDPFASSKGPIEVSEDDLPF</sequence>
<dbReference type="InterPro" id="IPR011344">
    <property type="entry name" value="ssDNA-bd"/>
</dbReference>
<protein>
    <recommendedName>
        <fullName evidence="3 4">Single-stranded DNA-binding protein</fullName>
        <shortName evidence="3">SSB</shortName>
    </recommendedName>
</protein>
<dbReference type="OrthoDB" id="9809878at2"/>
<evidence type="ECO:0000256" key="5">
    <source>
        <dbReference type="SAM" id="MobiDB-lite"/>
    </source>
</evidence>
<keyword evidence="3" id="KW-0227">DNA damage</keyword>
<dbReference type="EMBL" id="RHLQ01000020">
    <property type="protein sequence ID" value="RNC98878.1"/>
    <property type="molecule type" value="Genomic_DNA"/>
</dbReference>
<organism evidence="6 7">
    <name type="scientific">Lysinibacillus halotolerans</name>
    <dbReference type="NCBI Taxonomy" id="1368476"/>
    <lineage>
        <taxon>Bacteria</taxon>
        <taxon>Bacillati</taxon>
        <taxon>Bacillota</taxon>
        <taxon>Bacilli</taxon>
        <taxon>Bacillales</taxon>
        <taxon>Bacillaceae</taxon>
        <taxon>Lysinibacillus</taxon>
    </lineage>
</organism>
<dbReference type="HAMAP" id="MF_00984">
    <property type="entry name" value="SSB"/>
    <property type="match status" value="1"/>
</dbReference>
<evidence type="ECO:0000256" key="4">
    <source>
        <dbReference type="RuleBase" id="RU000524"/>
    </source>
</evidence>
<dbReference type="CDD" id="cd04496">
    <property type="entry name" value="SSB_OBF"/>
    <property type="match status" value="1"/>
</dbReference>
<reference evidence="6 7" key="1">
    <citation type="journal article" date="2014" name="Int. J. Syst. Evol. Microbiol.">
        <title>Lysinibacillus halotolerans sp. nov., isolated from saline-alkaline soil.</title>
        <authorList>
            <person name="Kong D."/>
            <person name="Wang Y."/>
            <person name="Zhao B."/>
            <person name="Li Y."/>
            <person name="Song J."/>
            <person name="Zhai Y."/>
            <person name="Zhang C."/>
            <person name="Wang H."/>
            <person name="Chen X."/>
            <person name="Zhao B."/>
            <person name="Ruan Z."/>
        </authorList>
    </citation>
    <scope>NUCLEOTIDE SEQUENCE [LARGE SCALE GENOMIC DNA]</scope>
    <source>
        <strain evidence="6 7">MCCC 1A12703</strain>
    </source>
</reference>
<keyword evidence="7" id="KW-1185">Reference proteome</keyword>
<accession>A0A3M8H9C7</accession>
<comment type="caution">
    <text evidence="6">The sequence shown here is derived from an EMBL/GenBank/DDBJ whole genome shotgun (WGS) entry which is preliminary data.</text>
</comment>
<evidence type="ECO:0000313" key="6">
    <source>
        <dbReference type="EMBL" id="RNC98878.1"/>
    </source>
</evidence>
<feature type="compositionally biased region" description="Polar residues" evidence="5">
    <location>
        <begin position="153"/>
        <end position="165"/>
    </location>
</feature>
<dbReference type="GO" id="GO:0009295">
    <property type="term" value="C:nucleoid"/>
    <property type="evidence" value="ECO:0007669"/>
    <property type="project" value="TreeGrafter"/>
</dbReference>
<dbReference type="NCBIfam" id="TIGR00621">
    <property type="entry name" value="ssb"/>
    <property type="match status" value="1"/>
</dbReference>
<feature type="short sequence motif" description="Important for interaction with partner proteins" evidence="3">
    <location>
        <begin position="183"/>
        <end position="188"/>
    </location>
</feature>
<gene>
    <name evidence="6" type="primary">ssb</name>
    <name evidence="6" type="ORF">EC501_09555</name>
</gene>
<dbReference type="GO" id="GO:0006281">
    <property type="term" value="P:DNA repair"/>
    <property type="evidence" value="ECO:0007669"/>
    <property type="project" value="UniProtKB-UniRule"/>
</dbReference>
<dbReference type="PANTHER" id="PTHR10302:SF27">
    <property type="entry name" value="SINGLE-STRANDED DNA-BINDING PROTEIN"/>
    <property type="match status" value="1"/>
</dbReference>
<dbReference type="Proteomes" id="UP000279909">
    <property type="component" value="Unassembled WGS sequence"/>
</dbReference>
<keyword evidence="3" id="KW-0235">DNA replication</keyword>
<dbReference type="GO" id="GO:0003697">
    <property type="term" value="F:single-stranded DNA binding"/>
    <property type="evidence" value="ECO:0007669"/>
    <property type="project" value="UniProtKB-UniRule"/>
</dbReference>
<dbReference type="InterPro" id="IPR000424">
    <property type="entry name" value="Primosome_PriB/ssb"/>
</dbReference>
<dbReference type="PROSITE" id="PS50935">
    <property type="entry name" value="SSB"/>
    <property type="match status" value="1"/>
</dbReference>
<feature type="region of interest" description="Disordered" evidence="5">
    <location>
        <begin position="104"/>
        <end position="188"/>
    </location>
</feature>
<feature type="compositionally biased region" description="Polar residues" evidence="5">
    <location>
        <begin position="126"/>
        <end position="143"/>
    </location>
</feature>
<dbReference type="InterPro" id="IPR012340">
    <property type="entry name" value="NA-bd_OB-fold"/>
</dbReference>
<dbReference type="FunFam" id="2.40.50.140:FF:000084">
    <property type="entry name" value="Single-stranded DNA-binding protein"/>
    <property type="match status" value="1"/>
</dbReference>
<evidence type="ECO:0000313" key="7">
    <source>
        <dbReference type="Proteomes" id="UP000279909"/>
    </source>
</evidence>
<dbReference type="PANTHER" id="PTHR10302">
    <property type="entry name" value="SINGLE-STRANDED DNA-BINDING PROTEIN"/>
    <property type="match status" value="1"/>
</dbReference>
<proteinExistence type="inferred from homology"/>
<dbReference type="RefSeq" id="WP_122972061.1">
    <property type="nucleotide sequence ID" value="NZ_RHLQ01000020.1"/>
</dbReference>
<dbReference type="Pfam" id="PF00436">
    <property type="entry name" value="SSB"/>
    <property type="match status" value="1"/>
</dbReference>
<name>A0A3M8H9C7_9BACI</name>
<keyword evidence="3" id="KW-0234">DNA repair</keyword>
<dbReference type="AlphaFoldDB" id="A0A3M8H9C7"/>
<dbReference type="GO" id="GO:0006260">
    <property type="term" value="P:DNA replication"/>
    <property type="evidence" value="ECO:0007669"/>
    <property type="project" value="UniProtKB-UniRule"/>
</dbReference>
<comment type="subunit">
    <text evidence="3">Homotetramer.</text>
</comment>